<dbReference type="PANTHER" id="PTHR16487">
    <property type="entry name" value="PPP4R2-RELATED PROTEIN"/>
    <property type="match status" value="1"/>
</dbReference>
<dbReference type="Proteomes" id="UP000242180">
    <property type="component" value="Unassembled WGS sequence"/>
</dbReference>
<dbReference type="GO" id="GO:0019888">
    <property type="term" value="F:protein phosphatase regulator activity"/>
    <property type="evidence" value="ECO:0007669"/>
    <property type="project" value="InterPro"/>
</dbReference>
<dbReference type="GO" id="GO:0005634">
    <property type="term" value="C:nucleus"/>
    <property type="evidence" value="ECO:0007669"/>
    <property type="project" value="TreeGrafter"/>
</dbReference>
<evidence type="ECO:0000313" key="4">
    <source>
        <dbReference type="Proteomes" id="UP000242180"/>
    </source>
</evidence>
<comment type="similarity">
    <text evidence="1">Belongs to the PPP4R2 family.</text>
</comment>
<feature type="compositionally biased region" description="Low complexity" evidence="2">
    <location>
        <begin position="26"/>
        <end position="40"/>
    </location>
</feature>
<organism evidence="3 4">
    <name type="scientific">Syncephalastrum racemosum</name>
    <name type="common">Filamentous fungus</name>
    <dbReference type="NCBI Taxonomy" id="13706"/>
    <lineage>
        <taxon>Eukaryota</taxon>
        <taxon>Fungi</taxon>
        <taxon>Fungi incertae sedis</taxon>
        <taxon>Mucoromycota</taxon>
        <taxon>Mucoromycotina</taxon>
        <taxon>Mucoromycetes</taxon>
        <taxon>Mucorales</taxon>
        <taxon>Syncephalastraceae</taxon>
        <taxon>Syncephalastrum</taxon>
    </lineage>
</organism>
<dbReference type="OMA" id="CHAESAS"/>
<dbReference type="PANTHER" id="PTHR16487:SF0">
    <property type="entry name" value="PROTEIN PHOSPHATASE 4 REGULATORY SUBUNIT 2-RELATED"/>
    <property type="match status" value="1"/>
</dbReference>
<proteinExistence type="inferred from homology"/>
<dbReference type="InParanoid" id="A0A1X2H8J6"/>
<feature type="compositionally biased region" description="Low complexity" evidence="2">
    <location>
        <begin position="236"/>
        <end position="256"/>
    </location>
</feature>
<dbReference type="GO" id="GO:0030289">
    <property type="term" value="C:protein phosphatase 4 complex"/>
    <property type="evidence" value="ECO:0007669"/>
    <property type="project" value="InterPro"/>
</dbReference>
<feature type="region of interest" description="Disordered" evidence="2">
    <location>
        <begin position="1"/>
        <end position="56"/>
    </location>
</feature>
<evidence type="ECO:0000256" key="2">
    <source>
        <dbReference type="SAM" id="MobiDB-lite"/>
    </source>
</evidence>
<evidence type="ECO:0000256" key="1">
    <source>
        <dbReference type="ARBA" id="ARBA00009207"/>
    </source>
</evidence>
<evidence type="ECO:0000313" key="3">
    <source>
        <dbReference type="EMBL" id="ORY94899.1"/>
    </source>
</evidence>
<dbReference type="InterPro" id="IPR015267">
    <property type="entry name" value="PPP4R2"/>
</dbReference>
<dbReference type="AlphaFoldDB" id="A0A1X2H8J6"/>
<comment type="caution">
    <text evidence="3">The sequence shown here is derived from an EMBL/GenBank/DDBJ whole genome shotgun (WGS) entry which is preliminary data.</text>
</comment>
<dbReference type="Pfam" id="PF09184">
    <property type="entry name" value="PPP4R2"/>
    <property type="match status" value="1"/>
</dbReference>
<dbReference type="OrthoDB" id="341898at2759"/>
<name>A0A1X2H8J6_SYNRA</name>
<dbReference type="GO" id="GO:0005737">
    <property type="term" value="C:cytoplasm"/>
    <property type="evidence" value="ECO:0007669"/>
    <property type="project" value="TreeGrafter"/>
</dbReference>
<feature type="compositionally biased region" description="Basic and acidic residues" evidence="2">
    <location>
        <begin position="272"/>
        <end position="287"/>
    </location>
</feature>
<protein>
    <submittedName>
        <fullName evidence="3">PPP4R2-domain-containing protein</fullName>
    </submittedName>
</protein>
<dbReference type="STRING" id="13706.A0A1X2H8J6"/>
<sequence>MSDDDAMNEGPVEQQQTPDETKETDISTPSTNNTTITNHNDNNDNDNDTNNHVHPSSTTYLVIGDAFADLEPDATLQQIAATDRLPAPWSELKQTIQAAILKQCEIMHPKATDPAVQHNIETIRTNILHNLDRHSSAPFSIQRLCELVVDPRKHYQMFVKYLNAIEKVLLVTSTWDDFPDDARYPPNTVETMENVVFFAGQEQMSGVELEPITFEGEQSSHEHQQELQALMLGYNQSEEQQQQQQEENSPSSSAESRTSDASVEADIDEKEEEKKEIDKESSEKQEEQQQQSPPSAEKEKEEEQENGEKTKEEVDTNKKRKVETEETIMNTTDEVEPSPSPTLAVNPSDPPGASDAMEVDE</sequence>
<feature type="region of interest" description="Disordered" evidence="2">
    <location>
        <begin position="236"/>
        <end position="361"/>
    </location>
</feature>
<feature type="compositionally biased region" description="Basic and acidic residues" evidence="2">
    <location>
        <begin position="296"/>
        <end position="317"/>
    </location>
</feature>
<reference evidence="3 4" key="1">
    <citation type="submission" date="2016-07" db="EMBL/GenBank/DDBJ databases">
        <title>Pervasive Adenine N6-methylation of Active Genes in Fungi.</title>
        <authorList>
            <consortium name="DOE Joint Genome Institute"/>
            <person name="Mondo S.J."/>
            <person name="Dannebaum R.O."/>
            <person name="Kuo R.C."/>
            <person name="Labutti K."/>
            <person name="Haridas S."/>
            <person name="Kuo A."/>
            <person name="Salamov A."/>
            <person name="Ahrendt S.R."/>
            <person name="Lipzen A."/>
            <person name="Sullivan W."/>
            <person name="Andreopoulos W.B."/>
            <person name="Clum A."/>
            <person name="Lindquist E."/>
            <person name="Daum C."/>
            <person name="Ramamoorthy G.K."/>
            <person name="Gryganskyi A."/>
            <person name="Culley D."/>
            <person name="Magnuson J.K."/>
            <person name="James T.Y."/>
            <person name="O'Malley M.A."/>
            <person name="Stajich J.E."/>
            <person name="Spatafora J.W."/>
            <person name="Visel A."/>
            <person name="Grigoriev I.V."/>
        </authorList>
    </citation>
    <scope>NUCLEOTIDE SEQUENCE [LARGE SCALE GENOMIC DNA]</scope>
    <source>
        <strain evidence="3 4">NRRL 2496</strain>
    </source>
</reference>
<gene>
    <name evidence="3" type="ORF">BCR43DRAFT_494780</name>
</gene>
<keyword evidence="4" id="KW-1185">Reference proteome</keyword>
<dbReference type="EMBL" id="MCGN01000007">
    <property type="protein sequence ID" value="ORY94899.1"/>
    <property type="molecule type" value="Genomic_DNA"/>
</dbReference>
<accession>A0A1X2H8J6</accession>